<keyword evidence="2" id="KW-1185">Reference proteome</keyword>
<organism evidence="1 2">
    <name type="scientific">Rhizophagus irregularis</name>
    <dbReference type="NCBI Taxonomy" id="588596"/>
    <lineage>
        <taxon>Eukaryota</taxon>
        <taxon>Fungi</taxon>
        <taxon>Fungi incertae sedis</taxon>
        <taxon>Mucoromycota</taxon>
        <taxon>Glomeromycotina</taxon>
        <taxon>Glomeromycetes</taxon>
        <taxon>Glomerales</taxon>
        <taxon>Glomeraceae</taxon>
        <taxon>Rhizophagus</taxon>
    </lineage>
</organism>
<sequence length="66" mass="7676">MSYVDINNNCPRFFTNSNTVATRSFALSCDPERGEIDDERANINDLEYVEQNTGKENLDRQRLVIY</sequence>
<evidence type="ECO:0000313" key="1">
    <source>
        <dbReference type="EMBL" id="PKY47091.1"/>
    </source>
</evidence>
<protein>
    <submittedName>
        <fullName evidence="1">Uncharacterized protein</fullName>
    </submittedName>
</protein>
<reference evidence="1 2" key="1">
    <citation type="submission" date="2015-10" db="EMBL/GenBank/DDBJ databases">
        <title>Genome analyses suggest a sexual origin of heterokaryosis in a supposedly ancient asexual fungus.</title>
        <authorList>
            <person name="Ropars J."/>
            <person name="Sedzielewska K."/>
            <person name="Noel J."/>
            <person name="Charron P."/>
            <person name="Farinelli L."/>
            <person name="Marton T."/>
            <person name="Kruger M."/>
            <person name="Pelin A."/>
            <person name="Brachmann A."/>
            <person name="Corradi N."/>
        </authorList>
    </citation>
    <scope>NUCLEOTIDE SEQUENCE [LARGE SCALE GENOMIC DNA]</scope>
    <source>
        <strain evidence="1 2">A4</strain>
    </source>
</reference>
<proteinExistence type="predicted"/>
<dbReference type="EMBL" id="LLXI01000515">
    <property type="protein sequence ID" value="PKY47091.1"/>
    <property type="molecule type" value="Genomic_DNA"/>
</dbReference>
<gene>
    <name evidence="1" type="ORF">RhiirA4_462167</name>
</gene>
<name>A0A2I1GKE9_9GLOM</name>
<evidence type="ECO:0000313" key="2">
    <source>
        <dbReference type="Proteomes" id="UP000234323"/>
    </source>
</evidence>
<accession>A0A2I1GKE9</accession>
<dbReference type="Proteomes" id="UP000234323">
    <property type="component" value="Unassembled WGS sequence"/>
</dbReference>
<comment type="caution">
    <text evidence="1">The sequence shown here is derived from an EMBL/GenBank/DDBJ whole genome shotgun (WGS) entry which is preliminary data.</text>
</comment>
<dbReference type="AlphaFoldDB" id="A0A2I1GKE9"/>